<dbReference type="OrthoDB" id="68483at2759"/>
<sequence length="579" mass="66133">MRNMSLSETIKITYHKEKKEKRLNQYIIGSLLGEGSYGKVNVALDSETKELVAIKKMRKSQLNKIPGGMENVRKEIEIMKKLHHPNVIKLLEVIEPEDKPNIYLVLEFADGCSVWDLLESVYDKIVPARNLQSDSELDFDNNFQSTFSLNLSFGANANLNSFSDLTLNNFSRPTLHSKIDLAFNSPSMTTSTPNSISLSNSNLNSNLNSNSTSISMDNLPQNLKKSKPSKSKIQKSKSQIQKKSQDKSKQNQPPIPVPIPVTSQSQHQSPRKPKKNQHKKITIQTPQDQSEIELKENQSQIKENKSQIKENKSRIQPQFPIENEISRFHFVHQTKKLPLPQIRQILYQTANGLEYLHEQGIIHRDIKPSNLLLTSKGEIKISDFGVSELIQNMESKTISKKDIIEVTSSGSPAFQSPEITKGKEFVRGFKSDVWAMGISFYIMLTGKIPFSGRNVYDLFLNISKCDLPIPEDIHPLAMDLLLKMLVPDEQKRISIHQILEHPLMSVELPFESLTEIPKFNYKFPFNKNINDPNFNSDDYDSKPIDWKQQKLAEEKIKRFSEINQSQVIDNKNKSCCIII</sequence>
<accession>A0A9Q0LIM0</accession>
<comment type="caution">
    <text evidence="6">The sequence shown here is derived from an EMBL/GenBank/DDBJ whole genome shotgun (WGS) entry which is preliminary data.</text>
</comment>
<feature type="compositionally biased region" description="Basic residues" evidence="4">
    <location>
        <begin position="224"/>
        <end position="235"/>
    </location>
</feature>
<protein>
    <submittedName>
        <fullName evidence="6">Serine/threonine kinase 11</fullName>
    </submittedName>
</protein>
<dbReference type="Proteomes" id="UP001149090">
    <property type="component" value="Unassembled WGS sequence"/>
</dbReference>
<feature type="compositionally biased region" description="Low complexity" evidence="4">
    <location>
        <begin position="189"/>
        <end position="223"/>
    </location>
</feature>
<dbReference type="SUPFAM" id="SSF56112">
    <property type="entry name" value="Protein kinase-like (PK-like)"/>
    <property type="match status" value="1"/>
</dbReference>
<organism evidence="6 7">
    <name type="scientific">Anaeramoeba ignava</name>
    <name type="common">Anaerobic marine amoeba</name>
    <dbReference type="NCBI Taxonomy" id="1746090"/>
    <lineage>
        <taxon>Eukaryota</taxon>
        <taxon>Metamonada</taxon>
        <taxon>Anaeramoebidae</taxon>
        <taxon>Anaeramoeba</taxon>
    </lineage>
</organism>
<dbReference type="InterPro" id="IPR011009">
    <property type="entry name" value="Kinase-like_dom_sf"/>
</dbReference>
<dbReference type="PANTHER" id="PTHR24346:SF77">
    <property type="entry name" value="SERINE THREONINE PROTEIN KINASE"/>
    <property type="match status" value="1"/>
</dbReference>
<evidence type="ECO:0000313" key="6">
    <source>
        <dbReference type="EMBL" id="KAJ5073507.1"/>
    </source>
</evidence>
<dbReference type="FunFam" id="3.30.200.20:FF:000042">
    <property type="entry name" value="Aurora kinase A"/>
    <property type="match status" value="1"/>
</dbReference>
<keyword evidence="2 3" id="KW-0067">ATP-binding</keyword>
<proteinExistence type="predicted"/>
<dbReference type="OMA" id="FRMMERR"/>
<evidence type="ECO:0000256" key="1">
    <source>
        <dbReference type="ARBA" id="ARBA00022741"/>
    </source>
</evidence>
<dbReference type="Gene3D" id="1.10.510.10">
    <property type="entry name" value="Transferase(Phosphotransferase) domain 1"/>
    <property type="match status" value="1"/>
</dbReference>
<evidence type="ECO:0000256" key="2">
    <source>
        <dbReference type="ARBA" id="ARBA00022840"/>
    </source>
</evidence>
<dbReference type="InterPro" id="IPR008271">
    <property type="entry name" value="Ser/Thr_kinase_AS"/>
</dbReference>
<dbReference type="AlphaFoldDB" id="A0A9Q0LIM0"/>
<dbReference type="InterPro" id="IPR017441">
    <property type="entry name" value="Protein_kinase_ATP_BS"/>
</dbReference>
<evidence type="ECO:0000256" key="4">
    <source>
        <dbReference type="SAM" id="MobiDB-lite"/>
    </source>
</evidence>
<keyword evidence="1 3" id="KW-0547">Nucleotide-binding</keyword>
<dbReference type="EMBL" id="JAPDFW010000074">
    <property type="protein sequence ID" value="KAJ5073507.1"/>
    <property type="molecule type" value="Genomic_DNA"/>
</dbReference>
<keyword evidence="6" id="KW-0418">Kinase</keyword>
<dbReference type="GO" id="GO:0005737">
    <property type="term" value="C:cytoplasm"/>
    <property type="evidence" value="ECO:0007669"/>
    <property type="project" value="TreeGrafter"/>
</dbReference>
<keyword evidence="6" id="KW-0808">Transferase</keyword>
<keyword evidence="7" id="KW-1185">Reference proteome</keyword>
<reference evidence="6" key="1">
    <citation type="submission" date="2022-10" db="EMBL/GenBank/DDBJ databases">
        <title>Novel sulphate-reducing endosymbionts in the free-living metamonad Anaeramoeba.</title>
        <authorList>
            <person name="Jerlstrom-Hultqvist J."/>
            <person name="Cepicka I."/>
            <person name="Gallot-Lavallee L."/>
            <person name="Salas-Leiva D."/>
            <person name="Curtis B.A."/>
            <person name="Zahonova K."/>
            <person name="Pipaliya S."/>
            <person name="Dacks J."/>
            <person name="Roger A.J."/>
        </authorList>
    </citation>
    <scope>NUCLEOTIDE SEQUENCE</scope>
    <source>
        <strain evidence="6">BMAN</strain>
    </source>
</reference>
<dbReference type="Pfam" id="PF00069">
    <property type="entry name" value="Pkinase"/>
    <property type="match status" value="2"/>
</dbReference>
<dbReference type="GO" id="GO:0004674">
    <property type="term" value="F:protein serine/threonine kinase activity"/>
    <property type="evidence" value="ECO:0007669"/>
    <property type="project" value="TreeGrafter"/>
</dbReference>
<dbReference type="PROSITE" id="PS50011">
    <property type="entry name" value="PROTEIN_KINASE_DOM"/>
    <property type="match status" value="1"/>
</dbReference>
<evidence type="ECO:0000259" key="5">
    <source>
        <dbReference type="PROSITE" id="PS50011"/>
    </source>
</evidence>
<evidence type="ECO:0000256" key="3">
    <source>
        <dbReference type="PROSITE-ProRule" id="PRU10141"/>
    </source>
</evidence>
<feature type="domain" description="Protein kinase" evidence="5">
    <location>
        <begin position="26"/>
        <end position="504"/>
    </location>
</feature>
<feature type="binding site" evidence="3">
    <location>
        <position position="56"/>
    </location>
    <ligand>
        <name>ATP</name>
        <dbReference type="ChEBI" id="CHEBI:30616"/>
    </ligand>
</feature>
<gene>
    <name evidence="6" type="ORF">M0811_08624</name>
</gene>
<dbReference type="GO" id="GO:0035556">
    <property type="term" value="P:intracellular signal transduction"/>
    <property type="evidence" value="ECO:0007669"/>
    <property type="project" value="TreeGrafter"/>
</dbReference>
<dbReference type="GO" id="GO:0005524">
    <property type="term" value="F:ATP binding"/>
    <property type="evidence" value="ECO:0007669"/>
    <property type="project" value="UniProtKB-UniRule"/>
</dbReference>
<feature type="region of interest" description="Disordered" evidence="4">
    <location>
        <begin position="189"/>
        <end position="293"/>
    </location>
</feature>
<dbReference type="InterPro" id="IPR000719">
    <property type="entry name" value="Prot_kinase_dom"/>
</dbReference>
<name>A0A9Q0LIM0_ANAIG</name>
<dbReference type="PROSITE" id="PS00108">
    <property type="entry name" value="PROTEIN_KINASE_ST"/>
    <property type="match status" value="1"/>
</dbReference>
<feature type="compositionally biased region" description="Basic residues" evidence="4">
    <location>
        <begin position="269"/>
        <end position="281"/>
    </location>
</feature>
<dbReference type="PANTHER" id="PTHR24346">
    <property type="entry name" value="MAP/MICROTUBULE AFFINITY-REGULATING KINASE"/>
    <property type="match status" value="1"/>
</dbReference>
<dbReference type="SMART" id="SM00220">
    <property type="entry name" value="S_TKc"/>
    <property type="match status" value="1"/>
</dbReference>
<dbReference type="PROSITE" id="PS00107">
    <property type="entry name" value="PROTEIN_KINASE_ATP"/>
    <property type="match status" value="1"/>
</dbReference>
<evidence type="ECO:0000313" key="7">
    <source>
        <dbReference type="Proteomes" id="UP001149090"/>
    </source>
</evidence>
<dbReference type="Gene3D" id="3.30.200.20">
    <property type="entry name" value="Phosphorylase Kinase, domain 1"/>
    <property type="match status" value="1"/>
</dbReference>